<keyword evidence="4 7" id="KW-0479">Metal-binding</keyword>
<gene>
    <name evidence="12" type="ORF">UCMB321_0153</name>
</gene>
<dbReference type="PANTHER" id="PTHR11465">
    <property type="entry name" value="CATALASE"/>
    <property type="match status" value="1"/>
</dbReference>
<dbReference type="PATRIC" id="fig|226910.6.peg.154"/>
<evidence type="ECO:0000313" key="12">
    <source>
        <dbReference type="EMBL" id="KIH85786.1"/>
    </source>
</evidence>
<keyword evidence="10" id="KW-1133">Transmembrane helix</keyword>
<keyword evidence="6 7" id="KW-0408">Iron</keyword>
<name>A0A0C2I952_9PSED</name>
<evidence type="ECO:0000256" key="10">
    <source>
        <dbReference type="SAM" id="Phobius"/>
    </source>
</evidence>
<dbReference type="EMBL" id="JXDG01000003">
    <property type="protein sequence ID" value="KIH85786.1"/>
    <property type="molecule type" value="Genomic_DNA"/>
</dbReference>
<dbReference type="Proteomes" id="UP000031535">
    <property type="component" value="Unassembled WGS sequence"/>
</dbReference>
<dbReference type="GO" id="GO:0004096">
    <property type="term" value="F:catalase activity"/>
    <property type="evidence" value="ECO:0007669"/>
    <property type="project" value="InterPro"/>
</dbReference>
<dbReference type="Gene3D" id="1.20.1280.120">
    <property type="match status" value="1"/>
</dbReference>
<dbReference type="AlphaFoldDB" id="A0A0C2I952"/>
<evidence type="ECO:0000259" key="11">
    <source>
        <dbReference type="SMART" id="SM01060"/>
    </source>
</evidence>
<evidence type="ECO:0000256" key="2">
    <source>
        <dbReference type="ARBA" id="ARBA00022559"/>
    </source>
</evidence>
<feature type="active site" evidence="8">
    <location>
        <position position="67"/>
    </location>
</feature>
<keyword evidence="2 7" id="KW-0575">Peroxidase</keyword>
<comment type="cofactor">
    <cofactor evidence="7">
        <name>heme</name>
        <dbReference type="ChEBI" id="CHEBI:30413"/>
    </cofactor>
</comment>
<dbReference type="PANTHER" id="PTHR11465:SF9">
    <property type="entry name" value="CATALASE"/>
    <property type="match status" value="1"/>
</dbReference>
<dbReference type="EC" id="1.11.1.-" evidence="7"/>
<keyword evidence="10" id="KW-0472">Membrane</keyword>
<proteinExistence type="inferred from homology"/>
<evidence type="ECO:0000256" key="9">
    <source>
        <dbReference type="PIRSR" id="PIRSR000296-2"/>
    </source>
</evidence>
<dbReference type="InterPro" id="IPR020835">
    <property type="entry name" value="Catalase_sf"/>
</dbReference>
<keyword evidence="5 7" id="KW-0560">Oxidoreductase</keyword>
<dbReference type="InterPro" id="IPR024168">
    <property type="entry name" value="Catalase_SrpA-type_pred"/>
</dbReference>
<comment type="function">
    <text evidence="7">Has an organic peroxide-dependent peroxidase activity.</text>
</comment>
<dbReference type="Pfam" id="PF00199">
    <property type="entry name" value="Catalase"/>
    <property type="match status" value="1"/>
</dbReference>
<reference evidence="12 13" key="1">
    <citation type="submission" date="2015-01" db="EMBL/GenBank/DDBJ databases">
        <title>Complete genome of Pseudomonas batumici UCM B-321 producer of the batumin antibiotic with strong antistaphilococcal and potential anticancer activity.</title>
        <authorList>
            <person name="Klochko V.V."/>
            <person name="Zelena L.B."/>
            <person name="Elena K.A."/>
            <person name="Reva O.N."/>
        </authorList>
    </citation>
    <scope>NUCLEOTIDE SEQUENCE [LARGE SCALE GENOMIC DNA]</scope>
    <source>
        <strain evidence="12 13">UCM B-321</strain>
    </source>
</reference>
<keyword evidence="3 7" id="KW-0349">Heme</keyword>
<protein>
    <recommendedName>
        <fullName evidence="7">Catalase-related peroxidase</fullName>
        <ecNumber evidence="7">1.11.1.-</ecNumber>
    </recommendedName>
</protein>
<dbReference type="SMART" id="SM01060">
    <property type="entry name" value="Catalase"/>
    <property type="match status" value="1"/>
</dbReference>
<evidence type="ECO:0000256" key="6">
    <source>
        <dbReference type="ARBA" id="ARBA00023004"/>
    </source>
</evidence>
<dbReference type="OrthoDB" id="255727at2"/>
<evidence type="ECO:0000256" key="7">
    <source>
        <dbReference type="PIRNR" id="PIRNR000296"/>
    </source>
</evidence>
<feature type="domain" description="Catalase core" evidence="11">
    <location>
        <begin position="45"/>
        <end position="359"/>
    </location>
</feature>
<dbReference type="SUPFAM" id="SSF56634">
    <property type="entry name" value="Heme-dependent catalase-like"/>
    <property type="match status" value="1"/>
</dbReference>
<dbReference type="STRING" id="226910.UCMB321_0153"/>
<keyword evidence="10" id="KW-0812">Transmembrane</keyword>
<comment type="similarity">
    <text evidence="1 7">Belongs to the catalase family.</text>
</comment>
<organism evidence="12 13">
    <name type="scientific">Pseudomonas batumici</name>
    <dbReference type="NCBI Taxonomy" id="226910"/>
    <lineage>
        <taxon>Bacteria</taxon>
        <taxon>Pseudomonadati</taxon>
        <taxon>Pseudomonadota</taxon>
        <taxon>Gammaproteobacteria</taxon>
        <taxon>Pseudomonadales</taxon>
        <taxon>Pseudomonadaceae</taxon>
        <taxon>Pseudomonas</taxon>
    </lineage>
</organism>
<evidence type="ECO:0000256" key="8">
    <source>
        <dbReference type="PIRSR" id="PIRSR000296-1"/>
    </source>
</evidence>
<evidence type="ECO:0000256" key="4">
    <source>
        <dbReference type="ARBA" id="ARBA00022723"/>
    </source>
</evidence>
<dbReference type="GO" id="GO:0005737">
    <property type="term" value="C:cytoplasm"/>
    <property type="evidence" value="ECO:0007669"/>
    <property type="project" value="TreeGrafter"/>
</dbReference>
<evidence type="ECO:0000313" key="13">
    <source>
        <dbReference type="Proteomes" id="UP000031535"/>
    </source>
</evidence>
<dbReference type="RefSeq" id="WP_040063076.1">
    <property type="nucleotide sequence ID" value="NZ_JXDG01000003.1"/>
</dbReference>
<keyword evidence="13" id="KW-1185">Reference proteome</keyword>
<dbReference type="InterPro" id="IPR018028">
    <property type="entry name" value="Catalase"/>
</dbReference>
<dbReference type="PIRSF" id="PIRSF000296">
    <property type="entry name" value="SrpA"/>
    <property type="match status" value="1"/>
</dbReference>
<dbReference type="Gene3D" id="2.40.180.10">
    <property type="entry name" value="Catalase core domain"/>
    <property type="match status" value="1"/>
</dbReference>
<accession>A0A0C2I952</accession>
<comment type="caution">
    <text evidence="12">The sequence shown here is derived from an EMBL/GenBank/DDBJ whole genome shotgun (WGS) entry which is preliminary data.</text>
</comment>
<evidence type="ECO:0000256" key="1">
    <source>
        <dbReference type="ARBA" id="ARBA00005329"/>
    </source>
</evidence>
<evidence type="ECO:0000256" key="5">
    <source>
        <dbReference type="ARBA" id="ARBA00023002"/>
    </source>
</evidence>
<dbReference type="GO" id="GO:0020037">
    <property type="term" value="F:heme binding"/>
    <property type="evidence" value="ECO:0007669"/>
    <property type="project" value="InterPro"/>
</dbReference>
<dbReference type="GO" id="GO:0042744">
    <property type="term" value="P:hydrogen peroxide catabolic process"/>
    <property type="evidence" value="ECO:0007669"/>
    <property type="project" value="TreeGrafter"/>
</dbReference>
<feature type="transmembrane region" description="Helical" evidence="10">
    <location>
        <begin position="15"/>
        <end position="35"/>
    </location>
</feature>
<evidence type="ECO:0000256" key="3">
    <source>
        <dbReference type="ARBA" id="ARBA00022617"/>
    </source>
</evidence>
<dbReference type="CDD" id="cd08153">
    <property type="entry name" value="srpA_like"/>
    <property type="match status" value="1"/>
</dbReference>
<feature type="binding site" description="axial binding residue" evidence="9">
    <location>
        <position position="334"/>
    </location>
    <ligand>
        <name>heme</name>
        <dbReference type="ChEBI" id="CHEBI:30413"/>
    </ligand>
    <ligandPart>
        <name>Fe</name>
        <dbReference type="ChEBI" id="CHEBI:18248"/>
    </ligandPart>
</feature>
<dbReference type="InterPro" id="IPR011614">
    <property type="entry name" value="Catalase_core"/>
</dbReference>
<dbReference type="PROSITE" id="PS51402">
    <property type="entry name" value="CATALASE_3"/>
    <property type="match status" value="1"/>
</dbReference>
<dbReference type="GO" id="GO:0042542">
    <property type="term" value="P:response to hydrogen peroxide"/>
    <property type="evidence" value="ECO:0007669"/>
    <property type="project" value="TreeGrafter"/>
</dbReference>
<dbReference type="GO" id="GO:0046872">
    <property type="term" value="F:metal ion binding"/>
    <property type="evidence" value="ECO:0007669"/>
    <property type="project" value="UniProtKB-KW"/>
</dbReference>
<sequence>MVDHTPPPLSGSSKALRLAGIAVVVGALAGAFAYVGGRLDPQRLTPGRIVDTFEKNNGLHAGFRRNHAKGVCVAGYFEGNDAARAYSTAQVFREGSVPVEGRFALPSGNPYAPDSSVPIRSLGLRFTQANGQQWRTGMNSMPVFPVGTPEAFFQQLQAAAPDPSTGKPNPAAMAAFFAGHPETAPFLQWIKTAKPSASYATESYNGLNAFYLVNAAGQRQAVRWGLVPLSQDAAGAMAPDGADFLARDLAQRLAAGPLKWQLNLTLASPGDPTDDASRQWTGEHKVLNAGTLVLESTQPQDDGDCRDINYDPLVLPSGIEASADPLLAARSAAYASSYLRRTSEVGALPAVHSSQESRP</sequence>